<dbReference type="PROSITE" id="PS51450">
    <property type="entry name" value="LRR"/>
    <property type="match status" value="2"/>
</dbReference>
<feature type="non-terminal residue" evidence="5">
    <location>
        <position position="460"/>
    </location>
</feature>
<sequence length="460" mass="53695">MYRTYDVEDEDICSKCDCDVMTKTIDCSTRNLNQMFTMQQWRSLNETNNIYEILLLDNNFLEEIDAPFPVLSSQLKIIDLSHNQIKSIGKNSFGNLVHLEELDLSFNILTKNNLDGEIFSCESSTIKRLRLSYNLLTDIVPEIFKCIKNLEELYLDNNPFMVVQHDAFSAFTYLQELRRLDLSRMNLSFLPQTIFNATRKLEVLKLDGNEFKIIPKALKFAENLQELSLNANPLVDLSEENAMPMLPKLEKLSLSYIETLKSIGYQSLNGLLSLKEIRITNNIRLSYIHRNAFASIDTNNPSIKRWPLVEKVFLNDNKLSMIEYDLFINWMDIKELHIENNPWICDCRMKWVVDDLIPVLVKTTPNSLNDVLCIEPAFLFNQKLLDLHEEKTSLTCFHHFVDYNHRNINQTYDADYEQTSINTLYEFQTRHYDFILAALLIAVLLCMTITYIAVLICNRL</sequence>
<dbReference type="Pfam" id="PF13306">
    <property type="entry name" value="LRR_5"/>
    <property type="match status" value="1"/>
</dbReference>
<accession>A0A1J1ICD5</accession>
<evidence type="ECO:0000256" key="3">
    <source>
        <dbReference type="ARBA" id="ARBA00022737"/>
    </source>
</evidence>
<evidence type="ECO:0000256" key="1">
    <source>
        <dbReference type="ARBA" id="ARBA00022614"/>
    </source>
</evidence>
<keyword evidence="4" id="KW-0472">Membrane</keyword>
<keyword evidence="1" id="KW-0433">Leucine-rich repeat</keyword>
<protein>
    <submittedName>
        <fullName evidence="5">CLUMA_CG011324, isoform B</fullName>
    </submittedName>
</protein>
<keyword evidence="4" id="KW-1133">Transmembrane helix</keyword>
<dbReference type="SUPFAM" id="SSF52058">
    <property type="entry name" value="L domain-like"/>
    <property type="match status" value="1"/>
</dbReference>
<dbReference type="OrthoDB" id="9425590at2759"/>
<dbReference type="InterPro" id="IPR001611">
    <property type="entry name" value="Leu-rich_rpt"/>
</dbReference>
<keyword evidence="6" id="KW-1185">Reference proteome</keyword>
<reference evidence="5 6" key="1">
    <citation type="submission" date="2015-04" db="EMBL/GenBank/DDBJ databases">
        <authorList>
            <person name="Syromyatnikov M.Y."/>
            <person name="Popov V.N."/>
        </authorList>
    </citation>
    <scope>NUCLEOTIDE SEQUENCE [LARGE SCALE GENOMIC DNA]</scope>
</reference>
<dbReference type="Gene3D" id="3.80.10.10">
    <property type="entry name" value="Ribonuclease Inhibitor"/>
    <property type="match status" value="3"/>
</dbReference>
<evidence type="ECO:0000256" key="4">
    <source>
        <dbReference type="SAM" id="Phobius"/>
    </source>
</evidence>
<keyword evidence="3" id="KW-0677">Repeat</keyword>
<dbReference type="PANTHER" id="PTHR24373">
    <property type="entry name" value="SLIT RELATED LEUCINE-RICH REPEAT NEURONAL PROTEIN"/>
    <property type="match status" value="1"/>
</dbReference>
<dbReference type="AlphaFoldDB" id="A0A1J1ICD5"/>
<dbReference type="InterPro" id="IPR032675">
    <property type="entry name" value="LRR_dom_sf"/>
</dbReference>
<dbReference type="Pfam" id="PF13855">
    <property type="entry name" value="LRR_8"/>
    <property type="match status" value="3"/>
</dbReference>
<dbReference type="SMART" id="SM00369">
    <property type="entry name" value="LRR_TYP"/>
    <property type="match status" value="6"/>
</dbReference>
<name>A0A1J1ICD5_9DIPT</name>
<feature type="transmembrane region" description="Helical" evidence="4">
    <location>
        <begin position="434"/>
        <end position="457"/>
    </location>
</feature>
<dbReference type="InterPro" id="IPR026906">
    <property type="entry name" value="LRR_5"/>
</dbReference>
<proteinExistence type="predicted"/>
<dbReference type="InterPro" id="IPR050328">
    <property type="entry name" value="Dev_Immune_Receptor"/>
</dbReference>
<dbReference type="EMBL" id="CVRI01000047">
    <property type="protein sequence ID" value="CRK97951.1"/>
    <property type="molecule type" value="Genomic_DNA"/>
</dbReference>
<keyword evidence="4" id="KW-0812">Transmembrane</keyword>
<keyword evidence="2" id="KW-0732">Signal</keyword>
<evidence type="ECO:0000313" key="6">
    <source>
        <dbReference type="Proteomes" id="UP000183832"/>
    </source>
</evidence>
<dbReference type="InterPro" id="IPR003591">
    <property type="entry name" value="Leu-rich_rpt_typical-subtyp"/>
</dbReference>
<gene>
    <name evidence="5" type="ORF">CLUMA_CG011324</name>
</gene>
<organism evidence="5 6">
    <name type="scientific">Clunio marinus</name>
    <dbReference type="NCBI Taxonomy" id="568069"/>
    <lineage>
        <taxon>Eukaryota</taxon>
        <taxon>Metazoa</taxon>
        <taxon>Ecdysozoa</taxon>
        <taxon>Arthropoda</taxon>
        <taxon>Hexapoda</taxon>
        <taxon>Insecta</taxon>
        <taxon>Pterygota</taxon>
        <taxon>Neoptera</taxon>
        <taxon>Endopterygota</taxon>
        <taxon>Diptera</taxon>
        <taxon>Nematocera</taxon>
        <taxon>Chironomoidea</taxon>
        <taxon>Chironomidae</taxon>
        <taxon>Clunio</taxon>
    </lineage>
</organism>
<dbReference type="PANTHER" id="PTHR24373:SF275">
    <property type="entry name" value="TIR DOMAIN-CONTAINING PROTEIN"/>
    <property type="match status" value="1"/>
</dbReference>
<evidence type="ECO:0000313" key="5">
    <source>
        <dbReference type="EMBL" id="CRK97951.1"/>
    </source>
</evidence>
<dbReference type="Proteomes" id="UP000183832">
    <property type="component" value="Unassembled WGS sequence"/>
</dbReference>
<evidence type="ECO:0000256" key="2">
    <source>
        <dbReference type="ARBA" id="ARBA00022729"/>
    </source>
</evidence>